<dbReference type="AlphaFoldDB" id="A0A5B8VXN7"/>
<keyword evidence="1" id="KW-0732">Signal</keyword>
<keyword evidence="3" id="KW-1185">Reference proteome</keyword>
<gene>
    <name evidence="2" type="ORF">FSB76_03335</name>
</gene>
<dbReference type="RefSeq" id="WP_147052183.1">
    <property type="nucleotide sequence ID" value="NZ_CP042437.1"/>
</dbReference>
<dbReference type="Proteomes" id="UP000321362">
    <property type="component" value="Chromosome"/>
</dbReference>
<protein>
    <submittedName>
        <fullName evidence="2">Uncharacterized protein</fullName>
    </submittedName>
</protein>
<sequence>MTFYYARPLLFSLLLFVCFSYPAQAQLETFYSRGILDRIKNGNTHVLVNDTSFPRAAEFLDVFKKNWTITKSVSFLKKQDLNENVIANDTYFILEPYKIAAGHSTVVIFTLNLFTPKDRAIKKGRKFRAQDEDWLAQIQLGIDRTAIGEVYVDTDMGQSFSFDFNGNKHIFNWSPGFLKSYLQIISAAITADKKIGLTHEQTNKDQVAKLKNQTIYINADDYRDGGIFTRDGHSLDTLKLFKDVTFKYKLISNEELDKKILDDKTPTFYLLSVLTGGCKMVSVINSQTGEQIYLRFTGATWNLKPGDLKDLSKQIEK</sequence>
<evidence type="ECO:0000313" key="2">
    <source>
        <dbReference type="EMBL" id="QEC75028.1"/>
    </source>
</evidence>
<feature type="signal peptide" evidence="1">
    <location>
        <begin position="1"/>
        <end position="25"/>
    </location>
</feature>
<organism evidence="2 3">
    <name type="scientific">Mucilaginibacter ginsenosidivorax</name>
    <dbReference type="NCBI Taxonomy" id="862126"/>
    <lineage>
        <taxon>Bacteria</taxon>
        <taxon>Pseudomonadati</taxon>
        <taxon>Bacteroidota</taxon>
        <taxon>Sphingobacteriia</taxon>
        <taxon>Sphingobacteriales</taxon>
        <taxon>Sphingobacteriaceae</taxon>
        <taxon>Mucilaginibacter</taxon>
    </lineage>
</organism>
<evidence type="ECO:0000313" key="3">
    <source>
        <dbReference type="Proteomes" id="UP000321362"/>
    </source>
</evidence>
<dbReference type="OrthoDB" id="668115at2"/>
<accession>A0A5B8VXN7</accession>
<reference evidence="2 3" key="1">
    <citation type="journal article" date="2013" name="J. Microbiol.">
        <title>Mucilaginibacter ginsenosidivorax sp. nov., with ginsenoside converting activity isolated from sediment.</title>
        <authorList>
            <person name="Kim J.K."/>
            <person name="Choi T.E."/>
            <person name="Liu Q.M."/>
            <person name="Park H.Y."/>
            <person name="Yi T.H."/>
            <person name="Yoon M.H."/>
            <person name="Kim S.C."/>
            <person name="Im W.T."/>
        </authorList>
    </citation>
    <scope>NUCLEOTIDE SEQUENCE [LARGE SCALE GENOMIC DNA]</scope>
    <source>
        <strain evidence="2 3">KHI28</strain>
    </source>
</reference>
<name>A0A5B8VXN7_9SPHI</name>
<dbReference type="EMBL" id="CP042437">
    <property type="protein sequence ID" value="QEC75028.1"/>
    <property type="molecule type" value="Genomic_DNA"/>
</dbReference>
<evidence type="ECO:0000256" key="1">
    <source>
        <dbReference type="SAM" id="SignalP"/>
    </source>
</evidence>
<dbReference type="KEGG" id="mgk:FSB76_03335"/>
<feature type="chain" id="PRO_5023029211" evidence="1">
    <location>
        <begin position="26"/>
        <end position="317"/>
    </location>
</feature>
<proteinExistence type="predicted"/>